<proteinExistence type="predicted"/>
<protein>
    <submittedName>
        <fullName evidence="2">PilZ domain-containing protein</fullName>
    </submittedName>
</protein>
<evidence type="ECO:0000313" key="2">
    <source>
        <dbReference type="EMBL" id="MFC3701760.1"/>
    </source>
</evidence>
<feature type="domain" description="PilZ" evidence="1">
    <location>
        <begin position="11"/>
        <end position="84"/>
    </location>
</feature>
<reference evidence="3" key="1">
    <citation type="journal article" date="2019" name="Int. J. Syst. Evol. Microbiol.">
        <title>The Global Catalogue of Microorganisms (GCM) 10K type strain sequencing project: providing services to taxonomists for standard genome sequencing and annotation.</title>
        <authorList>
            <consortium name="The Broad Institute Genomics Platform"/>
            <consortium name="The Broad Institute Genome Sequencing Center for Infectious Disease"/>
            <person name="Wu L."/>
            <person name="Ma J."/>
        </authorList>
    </citation>
    <scope>NUCLEOTIDE SEQUENCE [LARGE SCALE GENOMIC DNA]</scope>
    <source>
        <strain evidence="3">CECT 8288</strain>
    </source>
</reference>
<evidence type="ECO:0000259" key="1">
    <source>
        <dbReference type="Pfam" id="PF07238"/>
    </source>
</evidence>
<dbReference type="RefSeq" id="WP_290279937.1">
    <property type="nucleotide sequence ID" value="NZ_JAUFQI010000001.1"/>
</dbReference>
<sequence>MTESRAPRCGQLEIPLTLVTQDNQPLVCSCINISSTGAYLRPAEPLAEVKVGTMFQTKMLKRGTLTSVSIVVERVEADGFAVRFV</sequence>
<gene>
    <name evidence="2" type="ORF">ACFOND_08935</name>
</gene>
<name>A0ABV7WR09_9GAMM</name>
<comment type="caution">
    <text evidence="2">The sequence shown here is derived from an EMBL/GenBank/DDBJ whole genome shotgun (WGS) entry which is preliminary data.</text>
</comment>
<organism evidence="2 3">
    <name type="scientific">Reinekea marina</name>
    <dbReference type="NCBI Taxonomy" id="1310421"/>
    <lineage>
        <taxon>Bacteria</taxon>
        <taxon>Pseudomonadati</taxon>
        <taxon>Pseudomonadota</taxon>
        <taxon>Gammaproteobacteria</taxon>
        <taxon>Oceanospirillales</taxon>
        <taxon>Saccharospirillaceae</taxon>
        <taxon>Reinekea</taxon>
    </lineage>
</organism>
<accession>A0ABV7WR09</accession>
<keyword evidence="3" id="KW-1185">Reference proteome</keyword>
<dbReference type="Proteomes" id="UP001595710">
    <property type="component" value="Unassembled WGS sequence"/>
</dbReference>
<dbReference type="EMBL" id="JBHRYN010000011">
    <property type="protein sequence ID" value="MFC3701760.1"/>
    <property type="molecule type" value="Genomic_DNA"/>
</dbReference>
<dbReference type="Pfam" id="PF07238">
    <property type="entry name" value="PilZ"/>
    <property type="match status" value="1"/>
</dbReference>
<evidence type="ECO:0000313" key="3">
    <source>
        <dbReference type="Proteomes" id="UP001595710"/>
    </source>
</evidence>
<dbReference type="InterPro" id="IPR009875">
    <property type="entry name" value="PilZ_domain"/>
</dbReference>